<evidence type="ECO:0000313" key="11">
    <source>
        <dbReference type="Proteomes" id="UP001154282"/>
    </source>
</evidence>
<evidence type="ECO:0000256" key="2">
    <source>
        <dbReference type="ARBA" id="ARBA00022617"/>
    </source>
</evidence>
<proteinExistence type="predicted"/>
<dbReference type="GO" id="GO:0016705">
    <property type="term" value="F:oxidoreductase activity, acting on paired donors, with incorporation or reduction of molecular oxygen"/>
    <property type="evidence" value="ECO:0007669"/>
    <property type="project" value="InterPro"/>
</dbReference>
<keyword evidence="8" id="KW-0503">Monooxygenase</keyword>
<dbReference type="GO" id="GO:0020037">
    <property type="term" value="F:heme binding"/>
    <property type="evidence" value="ECO:0007669"/>
    <property type="project" value="InterPro"/>
</dbReference>
<dbReference type="GO" id="GO:0004497">
    <property type="term" value="F:monooxygenase activity"/>
    <property type="evidence" value="ECO:0007669"/>
    <property type="project" value="UniProtKB-KW"/>
</dbReference>
<keyword evidence="4" id="KW-0479">Metal-binding</keyword>
<name>A0AAV0L695_9ROSI</name>
<dbReference type="InterPro" id="IPR036396">
    <property type="entry name" value="Cyt_P450_sf"/>
</dbReference>
<keyword evidence="2" id="KW-0349">Heme</keyword>
<dbReference type="InterPro" id="IPR001128">
    <property type="entry name" value="Cyt_P450"/>
</dbReference>
<keyword evidence="7" id="KW-0408">Iron</keyword>
<keyword evidence="5" id="KW-1133">Transmembrane helix</keyword>
<dbReference type="SUPFAM" id="SSF48264">
    <property type="entry name" value="Cytochrome P450"/>
    <property type="match status" value="1"/>
</dbReference>
<dbReference type="InterPro" id="IPR050651">
    <property type="entry name" value="Plant_Cytochrome_P450_Monoox"/>
</dbReference>
<protein>
    <recommendedName>
        <fullName evidence="12">Cytochrome P450</fullName>
    </recommendedName>
</protein>
<comment type="subcellular location">
    <subcellularLocation>
        <location evidence="1">Membrane</location>
        <topology evidence="1">Single-pass membrane protein</topology>
    </subcellularLocation>
</comment>
<keyword evidence="6" id="KW-0560">Oxidoreductase</keyword>
<evidence type="ECO:0000256" key="3">
    <source>
        <dbReference type="ARBA" id="ARBA00022692"/>
    </source>
</evidence>
<evidence type="ECO:0000256" key="1">
    <source>
        <dbReference type="ARBA" id="ARBA00004167"/>
    </source>
</evidence>
<keyword evidence="3" id="KW-0812">Transmembrane</keyword>
<evidence type="ECO:0008006" key="12">
    <source>
        <dbReference type="Google" id="ProtNLM"/>
    </source>
</evidence>
<keyword evidence="11" id="KW-1185">Reference proteome</keyword>
<keyword evidence="9" id="KW-0472">Membrane</keyword>
<evidence type="ECO:0000313" key="10">
    <source>
        <dbReference type="EMBL" id="CAI0428548.1"/>
    </source>
</evidence>
<comment type="caution">
    <text evidence="10">The sequence shown here is derived from an EMBL/GenBank/DDBJ whole genome shotgun (WGS) entry which is preliminary data.</text>
</comment>
<sequence>MNVVFESLTLNVTTRIVSGKKSHVFHDNSINEEEEVEETKQIGRLIKEFMKLAGFFVISDIIPLLDWTREFAWSVKAMRRVDANFHSILSNWISQHEAVPAATADSRCHQDVIHVLLSSVNCDYYDPVMEELDREFGRERWVREGDIPNLVYLQVVVKETLRLYPSGPLRVPREANEDSCIAGYHVPKGTWVFLNVLRLHRNPGTWNSPLEFMP</sequence>
<dbReference type="EMBL" id="CAMGYJ010000006">
    <property type="protein sequence ID" value="CAI0428548.1"/>
    <property type="molecule type" value="Genomic_DNA"/>
</dbReference>
<evidence type="ECO:0000256" key="8">
    <source>
        <dbReference type="ARBA" id="ARBA00023033"/>
    </source>
</evidence>
<organism evidence="10 11">
    <name type="scientific">Linum tenue</name>
    <dbReference type="NCBI Taxonomy" id="586396"/>
    <lineage>
        <taxon>Eukaryota</taxon>
        <taxon>Viridiplantae</taxon>
        <taxon>Streptophyta</taxon>
        <taxon>Embryophyta</taxon>
        <taxon>Tracheophyta</taxon>
        <taxon>Spermatophyta</taxon>
        <taxon>Magnoliopsida</taxon>
        <taxon>eudicotyledons</taxon>
        <taxon>Gunneridae</taxon>
        <taxon>Pentapetalae</taxon>
        <taxon>rosids</taxon>
        <taxon>fabids</taxon>
        <taxon>Malpighiales</taxon>
        <taxon>Linaceae</taxon>
        <taxon>Linum</taxon>
    </lineage>
</organism>
<gene>
    <name evidence="10" type="ORF">LITE_LOCUS21714</name>
</gene>
<dbReference type="AlphaFoldDB" id="A0AAV0L695"/>
<dbReference type="GO" id="GO:0005506">
    <property type="term" value="F:iron ion binding"/>
    <property type="evidence" value="ECO:0007669"/>
    <property type="project" value="InterPro"/>
</dbReference>
<dbReference type="PANTHER" id="PTHR47947">
    <property type="entry name" value="CYTOCHROME P450 82C3-RELATED"/>
    <property type="match status" value="1"/>
</dbReference>
<dbReference type="Gene3D" id="1.10.630.10">
    <property type="entry name" value="Cytochrome P450"/>
    <property type="match status" value="2"/>
</dbReference>
<evidence type="ECO:0000256" key="5">
    <source>
        <dbReference type="ARBA" id="ARBA00022989"/>
    </source>
</evidence>
<reference evidence="10" key="1">
    <citation type="submission" date="2022-08" db="EMBL/GenBank/DDBJ databases">
        <authorList>
            <person name="Gutierrez-Valencia J."/>
        </authorList>
    </citation>
    <scope>NUCLEOTIDE SEQUENCE</scope>
</reference>
<evidence type="ECO:0000256" key="6">
    <source>
        <dbReference type="ARBA" id="ARBA00023002"/>
    </source>
</evidence>
<accession>A0AAV0L695</accession>
<dbReference type="Pfam" id="PF00067">
    <property type="entry name" value="p450"/>
    <property type="match status" value="1"/>
</dbReference>
<evidence type="ECO:0000256" key="9">
    <source>
        <dbReference type="ARBA" id="ARBA00023136"/>
    </source>
</evidence>
<dbReference type="GO" id="GO:0016020">
    <property type="term" value="C:membrane"/>
    <property type="evidence" value="ECO:0007669"/>
    <property type="project" value="UniProtKB-SubCell"/>
</dbReference>
<dbReference type="PANTHER" id="PTHR47947:SF1">
    <property type="entry name" value="CYTOCHROME P450 82E3"/>
    <property type="match status" value="1"/>
</dbReference>
<evidence type="ECO:0000256" key="7">
    <source>
        <dbReference type="ARBA" id="ARBA00023004"/>
    </source>
</evidence>
<dbReference type="Proteomes" id="UP001154282">
    <property type="component" value="Unassembled WGS sequence"/>
</dbReference>
<evidence type="ECO:0000256" key="4">
    <source>
        <dbReference type="ARBA" id="ARBA00022723"/>
    </source>
</evidence>